<protein>
    <submittedName>
        <fullName evidence="1">Uncharacterized protein</fullName>
    </submittedName>
</protein>
<dbReference type="KEGG" id="dov:DSCO28_38770"/>
<gene>
    <name evidence="1" type="ORF">DSCO28_38770</name>
</gene>
<reference evidence="1 2" key="1">
    <citation type="submission" date="2019-11" db="EMBL/GenBank/DDBJ databases">
        <title>Comparative genomics of hydrocarbon-degrading Desulfosarcina strains.</title>
        <authorList>
            <person name="Watanabe M."/>
            <person name="Kojima H."/>
            <person name="Fukui M."/>
        </authorList>
    </citation>
    <scope>NUCLEOTIDE SEQUENCE [LARGE SCALE GENOMIC DNA]</scope>
    <source>
        <strain evidence="1 2">28bB2T</strain>
    </source>
</reference>
<dbReference type="RefSeq" id="WP_155323564.1">
    <property type="nucleotide sequence ID" value="NZ_AP021876.1"/>
</dbReference>
<organism evidence="1 2">
    <name type="scientific">Desulfosarcina ovata subsp. sediminis</name>
    <dbReference type="NCBI Taxonomy" id="885957"/>
    <lineage>
        <taxon>Bacteria</taxon>
        <taxon>Pseudomonadati</taxon>
        <taxon>Thermodesulfobacteriota</taxon>
        <taxon>Desulfobacteria</taxon>
        <taxon>Desulfobacterales</taxon>
        <taxon>Desulfosarcinaceae</taxon>
        <taxon>Desulfosarcina</taxon>
    </lineage>
</organism>
<accession>A0A5K7ZSX0</accession>
<dbReference type="AlphaFoldDB" id="A0A5K7ZSX0"/>
<dbReference type="Proteomes" id="UP000425960">
    <property type="component" value="Chromosome"/>
</dbReference>
<dbReference type="EMBL" id="AP021876">
    <property type="protein sequence ID" value="BBO83311.1"/>
    <property type="molecule type" value="Genomic_DNA"/>
</dbReference>
<evidence type="ECO:0000313" key="1">
    <source>
        <dbReference type="EMBL" id="BBO83311.1"/>
    </source>
</evidence>
<proteinExistence type="predicted"/>
<name>A0A5K7ZSX0_9BACT</name>
<sequence length="178" mass="20216">MKSKTKRYFLGFMLGLLTTLITSALARDLRKFNATRFKHPATLIELDESYNTTPEGYWLLCAARAIIDGHCKKHVDPSKQNMHFIVIGKKNIGVNVLEAFNRYTAKECTNDANGNPIDRDKDGLGDDCTYTPIPIPKEILEKADKNAQQQLNGKYTITPKEAYSYLEEVANNAPRKWF</sequence>
<evidence type="ECO:0000313" key="2">
    <source>
        <dbReference type="Proteomes" id="UP000425960"/>
    </source>
</evidence>